<keyword evidence="4" id="KW-0479">Metal-binding</keyword>
<dbReference type="SUPFAM" id="SSF55856">
    <property type="entry name" value="Cytochrome b5-like heme/steroid binding domain"/>
    <property type="match status" value="1"/>
</dbReference>
<dbReference type="AlphaFoldDB" id="A0AAW2Z8T0"/>
<organism evidence="11 12">
    <name type="scientific">Acrasis kona</name>
    <dbReference type="NCBI Taxonomy" id="1008807"/>
    <lineage>
        <taxon>Eukaryota</taxon>
        <taxon>Discoba</taxon>
        <taxon>Heterolobosea</taxon>
        <taxon>Tetramitia</taxon>
        <taxon>Eutetramitia</taxon>
        <taxon>Acrasidae</taxon>
        <taxon>Acrasis</taxon>
    </lineage>
</organism>
<proteinExistence type="predicted"/>
<keyword evidence="12" id="KW-1185">Reference proteome</keyword>
<evidence type="ECO:0000256" key="8">
    <source>
        <dbReference type="ARBA" id="ARBA00040649"/>
    </source>
</evidence>
<dbReference type="Proteomes" id="UP001431209">
    <property type="component" value="Unassembled WGS sequence"/>
</dbReference>
<gene>
    <name evidence="11" type="ORF">AKO1_001908</name>
</gene>
<keyword evidence="3" id="KW-0349">Heme</keyword>
<evidence type="ECO:0000259" key="10">
    <source>
        <dbReference type="PROSITE" id="PS50255"/>
    </source>
</evidence>
<feature type="domain" description="Cytochrome b5 heme-binding" evidence="10">
    <location>
        <begin position="31"/>
        <end position="141"/>
    </location>
</feature>
<evidence type="ECO:0000313" key="11">
    <source>
        <dbReference type="EMBL" id="KAL0486227.1"/>
    </source>
</evidence>
<dbReference type="PANTHER" id="PTHR21281:SF0">
    <property type="entry name" value="CYTOCHROME B5 DOMAIN-CONTAINING PROTEIN 1"/>
    <property type="match status" value="1"/>
</dbReference>
<evidence type="ECO:0000256" key="2">
    <source>
        <dbReference type="ARBA" id="ARBA00022490"/>
    </source>
</evidence>
<evidence type="ECO:0000256" key="3">
    <source>
        <dbReference type="ARBA" id="ARBA00022617"/>
    </source>
</evidence>
<evidence type="ECO:0000256" key="1">
    <source>
        <dbReference type="ARBA" id="ARBA00004430"/>
    </source>
</evidence>
<keyword evidence="11" id="KW-0689">Ribosomal protein</keyword>
<dbReference type="PROSITE" id="PS50255">
    <property type="entry name" value="CYTOCHROME_B5_2"/>
    <property type="match status" value="1"/>
</dbReference>
<dbReference type="Pfam" id="PF00173">
    <property type="entry name" value="Cyt-b5"/>
    <property type="match status" value="1"/>
</dbReference>
<evidence type="ECO:0000256" key="7">
    <source>
        <dbReference type="ARBA" id="ARBA00023273"/>
    </source>
</evidence>
<keyword evidence="6" id="KW-0206">Cytoskeleton</keyword>
<dbReference type="SMART" id="SM01117">
    <property type="entry name" value="Cyt-b5"/>
    <property type="match status" value="1"/>
</dbReference>
<comment type="function">
    <text evidence="9">Radial spoke stalk protein that binds heme under oxidizing conditions. Required for the coordinated beating of multiple cilia maybe by functioning in a redox signaling pathway.</text>
</comment>
<dbReference type="Gene3D" id="3.10.120.10">
    <property type="entry name" value="Cytochrome b5-like heme/steroid binding domain"/>
    <property type="match status" value="1"/>
</dbReference>
<name>A0AAW2Z8T0_9EUKA</name>
<dbReference type="GO" id="GO:0005930">
    <property type="term" value="C:axoneme"/>
    <property type="evidence" value="ECO:0007669"/>
    <property type="project" value="UniProtKB-SubCell"/>
</dbReference>
<evidence type="ECO:0000256" key="5">
    <source>
        <dbReference type="ARBA" id="ARBA00023004"/>
    </source>
</evidence>
<dbReference type="InterPro" id="IPR036400">
    <property type="entry name" value="Cyt_B5-like_heme/steroid_sf"/>
</dbReference>
<evidence type="ECO:0000313" key="12">
    <source>
        <dbReference type="Proteomes" id="UP001431209"/>
    </source>
</evidence>
<keyword evidence="11" id="KW-0687">Ribonucleoprotein</keyword>
<evidence type="ECO:0000256" key="6">
    <source>
        <dbReference type="ARBA" id="ARBA00023212"/>
    </source>
</evidence>
<dbReference type="InterPro" id="IPR052320">
    <property type="entry name" value="Cytochrome_b5_domain"/>
</dbReference>
<evidence type="ECO:0000256" key="4">
    <source>
        <dbReference type="ARBA" id="ARBA00022723"/>
    </source>
</evidence>
<dbReference type="GO" id="GO:0005840">
    <property type="term" value="C:ribosome"/>
    <property type="evidence" value="ECO:0007669"/>
    <property type="project" value="UniProtKB-KW"/>
</dbReference>
<dbReference type="InterPro" id="IPR001199">
    <property type="entry name" value="Cyt_B5-like_heme/steroid-bd"/>
</dbReference>
<keyword evidence="7" id="KW-0966">Cell projection</keyword>
<evidence type="ECO:0000256" key="9">
    <source>
        <dbReference type="ARBA" id="ARBA00046139"/>
    </source>
</evidence>
<comment type="caution">
    <text evidence="11">The sequence shown here is derived from an EMBL/GenBank/DDBJ whole genome shotgun (WGS) entry which is preliminary data.</text>
</comment>
<reference evidence="11 12" key="1">
    <citation type="submission" date="2024-03" db="EMBL/GenBank/DDBJ databases">
        <title>The Acrasis kona genome and developmental transcriptomes reveal deep origins of eukaryotic multicellular pathways.</title>
        <authorList>
            <person name="Sheikh S."/>
            <person name="Fu C.-J."/>
            <person name="Brown M.W."/>
            <person name="Baldauf S.L."/>
        </authorList>
    </citation>
    <scope>NUCLEOTIDE SEQUENCE [LARGE SCALE GENOMIC DNA]</scope>
    <source>
        <strain evidence="11 12">ATCC MYA-3509</strain>
    </source>
</reference>
<comment type="subcellular location">
    <subcellularLocation>
        <location evidence="1">Cytoplasm</location>
        <location evidence="1">Cytoskeleton</location>
        <location evidence="1">Cilium axoneme</location>
    </subcellularLocation>
</comment>
<protein>
    <recommendedName>
        <fullName evidence="8">Cytochrome b5 domain-containing protein 1</fullName>
    </recommendedName>
</protein>
<dbReference type="GO" id="GO:0046872">
    <property type="term" value="F:metal ion binding"/>
    <property type="evidence" value="ECO:0007669"/>
    <property type="project" value="UniProtKB-KW"/>
</dbReference>
<keyword evidence="2" id="KW-0963">Cytoplasm</keyword>
<keyword evidence="5" id="KW-0408">Iron</keyword>
<dbReference type="PANTHER" id="PTHR21281">
    <property type="entry name" value="CYTOCHROME B5 DOMAIN-CONTAINING PROTEIN 1"/>
    <property type="match status" value="1"/>
</dbReference>
<sequence length="237" mass="27793">MKSTSYKTPNNGIIRLQQLERQQLMAKYCCQRYYTSKEVADHNTTSDCWVTLLGQVYDLNDLIKQNYGSHLLEPIIKVAGEDISHWFDDNTKDVKTRIDPVLHTRSYYLPMGKFIHASALEESSKQVPWWRDQKYIIGKLSRKTRTIRIINTLTHQDHLLEVCSEETLNEILDRYLRFNSHAASYTWKRMGRKLDMTMTLDENGIPDEDSEFADLAIRDTYYTPALHLYFNDDLTVG</sequence>
<dbReference type="EMBL" id="JAOPGA020001209">
    <property type="protein sequence ID" value="KAL0486227.1"/>
    <property type="molecule type" value="Genomic_DNA"/>
</dbReference>
<accession>A0AAW2Z8T0</accession>